<dbReference type="Pfam" id="PF04870">
    <property type="entry name" value="Moulting_cycle"/>
    <property type="match status" value="1"/>
</dbReference>
<proteinExistence type="predicted"/>
<name>A0ABR1DPP5_NECAM</name>
<reference evidence="2 3" key="1">
    <citation type="submission" date="2023-08" db="EMBL/GenBank/DDBJ databases">
        <title>A Necator americanus chromosomal reference genome.</title>
        <authorList>
            <person name="Ilik V."/>
            <person name="Petrzelkova K.J."/>
            <person name="Pardy F."/>
            <person name="Fuh T."/>
            <person name="Niatou-Singa F.S."/>
            <person name="Gouil Q."/>
            <person name="Baker L."/>
            <person name="Ritchie M.E."/>
            <person name="Jex A.R."/>
            <person name="Gazzola D."/>
            <person name="Li H."/>
            <person name="Toshio Fujiwara R."/>
            <person name="Zhan B."/>
            <person name="Aroian R.V."/>
            <person name="Pafco B."/>
            <person name="Schwarz E.M."/>
        </authorList>
    </citation>
    <scope>NUCLEOTIDE SEQUENCE [LARGE SCALE GENOMIC DNA]</scope>
    <source>
        <strain evidence="2 3">Aroian</strain>
        <tissue evidence="2">Whole animal</tissue>
    </source>
</reference>
<keyword evidence="3" id="KW-1185">Reference proteome</keyword>
<protein>
    <submittedName>
        <fullName evidence="2">Uncharacterized protein</fullName>
    </submittedName>
</protein>
<keyword evidence="1" id="KW-0732">Signal</keyword>
<feature type="chain" id="PRO_5046852791" evidence="1">
    <location>
        <begin position="17"/>
        <end position="365"/>
    </location>
</feature>
<dbReference type="PANTHER" id="PTHR21523">
    <property type="match status" value="1"/>
</dbReference>
<accession>A0ABR1DPP5</accession>
<gene>
    <name evidence="2" type="primary">Necator_chrIV.g16680</name>
    <name evidence="2" type="ORF">RB195_003383</name>
</gene>
<sequence>MVLLESVLFLVAICHGLNENDIPENLRRNFDRNKVILPASHQIGESLYENVTIRAFTTVLKSLAAERWKSLAKELASYDHKKRIRERLASMLTRGNAMFFGSHSVNEIGPNEAMDTGDKSTLHHFNSLIRRDNIISGVILAAKASGHDIKDNKSLRVLSPRIGKQEEDQREVSVLSPDITFLGHRDDVDVNGKSQLLELIMEISGATSGMRKALENVKKADQMLANADVQMTKTDVEDVLGKKERQKIEVIQSMEKKYTSEQMNSFEKRGFAFMTSTQRRLVYGPSSPFYDKYGDRRARGLNAVDLEKKLINLIRLQALGMSDYNRRMRIDLIRSPTVLANFKGLSYSHILALSCEQFTEKINTS</sequence>
<dbReference type="PANTHER" id="PTHR21523:SF46">
    <property type="entry name" value="MLT-TEN (MLT-10) RELATED"/>
    <property type="match status" value="1"/>
</dbReference>
<evidence type="ECO:0000313" key="2">
    <source>
        <dbReference type="EMBL" id="KAK6751935.1"/>
    </source>
</evidence>
<evidence type="ECO:0000313" key="3">
    <source>
        <dbReference type="Proteomes" id="UP001303046"/>
    </source>
</evidence>
<organism evidence="2 3">
    <name type="scientific">Necator americanus</name>
    <name type="common">Human hookworm</name>
    <dbReference type="NCBI Taxonomy" id="51031"/>
    <lineage>
        <taxon>Eukaryota</taxon>
        <taxon>Metazoa</taxon>
        <taxon>Ecdysozoa</taxon>
        <taxon>Nematoda</taxon>
        <taxon>Chromadorea</taxon>
        <taxon>Rhabditida</taxon>
        <taxon>Rhabditina</taxon>
        <taxon>Rhabditomorpha</taxon>
        <taxon>Strongyloidea</taxon>
        <taxon>Ancylostomatidae</taxon>
        <taxon>Bunostominae</taxon>
        <taxon>Necator</taxon>
    </lineage>
</organism>
<feature type="signal peptide" evidence="1">
    <location>
        <begin position="1"/>
        <end position="16"/>
    </location>
</feature>
<evidence type="ECO:0000256" key="1">
    <source>
        <dbReference type="SAM" id="SignalP"/>
    </source>
</evidence>
<dbReference type="InterPro" id="IPR006954">
    <property type="entry name" value="Mlt-10-like"/>
</dbReference>
<dbReference type="EMBL" id="JAVFWL010000004">
    <property type="protein sequence ID" value="KAK6751935.1"/>
    <property type="molecule type" value="Genomic_DNA"/>
</dbReference>
<dbReference type="Proteomes" id="UP001303046">
    <property type="component" value="Unassembled WGS sequence"/>
</dbReference>
<comment type="caution">
    <text evidence="2">The sequence shown here is derived from an EMBL/GenBank/DDBJ whole genome shotgun (WGS) entry which is preliminary data.</text>
</comment>